<name>A0A087H0K7_ARAAL</name>
<evidence type="ECO:0000313" key="2">
    <source>
        <dbReference type="Proteomes" id="UP000029120"/>
    </source>
</evidence>
<proteinExistence type="predicted"/>
<gene>
    <name evidence="1" type="ordered locus">AALP_Aa4g020600</name>
</gene>
<evidence type="ECO:0000313" key="1">
    <source>
        <dbReference type="EMBL" id="KFK35659.1"/>
    </source>
</evidence>
<organism evidence="1 2">
    <name type="scientific">Arabis alpina</name>
    <name type="common">Alpine rock-cress</name>
    <dbReference type="NCBI Taxonomy" id="50452"/>
    <lineage>
        <taxon>Eukaryota</taxon>
        <taxon>Viridiplantae</taxon>
        <taxon>Streptophyta</taxon>
        <taxon>Embryophyta</taxon>
        <taxon>Tracheophyta</taxon>
        <taxon>Spermatophyta</taxon>
        <taxon>Magnoliopsida</taxon>
        <taxon>eudicotyledons</taxon>
        <taxon>Gunneridae</taxon>
        <taxon>Pentapetalae</taxon>
        <taxon>rosids</taxon>
        <taxon>malvids</taxon>
        <taxon>Brassicales</taxon>
        <taxon>Brassicaceae</taxon>
        <taxon>Arabideae</taxon>
        <taxon>Arabis</taxon>
    </lineage>
</organism>
<dbReference type="AlphaFoldDB" id="A0A087H0K7"/>
<dbReference type="OrthoDB" id="10039976at2759"/>
<protein>
    <submittedName>
        <fullName evidence="1">Uncharacterized protein</fullName>
    </submittedName>
</protein>
<keyword evidence="2" id="KW-1185">Reference proteome</keyword>
<sequence>MKSRIYLGEIFTKNSRSWTLINHTKTLLSVSDLEVNMLSKALVEKLVRALLQRDIGNISLFANSQVVD</sequence>
<dbReference type="Gramene" id="KFK35659">
    <property type="protein sequence ID" value="KFK35659"/>
    <property type="gene ID" value="AALP_AA4G020600"/>
</dbReference>
<dbReference type="Proteomes" id="UP000029120">
    <property type="component" value="Chromosome 4"/>
</dbReference>
<dbReference type="EMBL" id="CM002872">
    <property type="protein sequence ID" value="KFK35659.1"/>
    <property type="molecule type" value="Genomic_DNA"/>
</dbReference>
<reference evidence="2" key="1">
    <citation type="journal article" date="2015" name="Nat. Plants">
        <title>Genome expansion of Arabis alpina linked with retrotransposition and reduced symmetric DNA methylation.</title>
        <authorList>
            <person name="Willing E.M."/>
            <person name="Rawat V."/>
            <person name="Mandakova T."/>
            <person name="Maumus F."/>
            <person name="James G.V."/>
            <person name="Nordstroem K.J."/>
            <person name="Becker C."/>
            <person name="Warthmann N."/>
            <person name="Chica C."/>
            <person name="Szarzynska B."/>
            <person name="Zytnicki M."/>
            <person name="Albani M.C."/>
            <person name="Kiefer C."/>
            <person name="Bergonzi S."/>
            <person name="Castaings L."/>
            <person name="Mateos J.L."/>
            <person name="Berns M.C."/>
            <person name="Bujdoso N."/>
            <person name="Piofczyk T."/>
            <person name="de Lorenzo L."/>
            <person name="Barrero-Sicilia C."/>
            <person name="Mateos I."/>
            <person name="Piednoel M."/>
            <person name="Hagmann J."/>
            <person name="Chen-Min-Tao R."/>
            <person name="Iglesias-Fernandez R."/>
            <person name="Schuster S.C."/>
            <person name="Alonso-Blanco C."/>
            <person name="Roudier F."/>
            <person name="Carbonero P."/>
            <person name="Paz-Ares J."/>
            <person name="Davis S.J."/>
            <person name="Pecinka A."/>
            <person name="Quesneville H."/>
            <person name="Colot V."/>
            <person name="Lysak M.A."/>
            <person name="Weigel D."/>
            <person name="Coupland G."/>
            <person name="Schneeberger K."/>
        </authorList>
    </citation>
    <scope>NUCLEOTIDE SEQUENCE [LARGE SCALE GENOMIC DNA]</scope>
    <source>
        <strain evidence="2">cv. Pajares</strain>
    </source>
</reference>
<accession>A0A087H0K7</accession>